<evidence type="ECO:0000256" key="3">
    <source>
        <dbReference type="ARBA" id="ARBA00022553"/>
    </source>
</evidence>
<feature type="transmembrane region" description="Helical" evidence="7">
    <location>
        <begin position="309"/>
        <end position="335"/>
    </location>
</feature>
<evidence type="ECO:0000313" key="10">
    <source>
        <dbReference type="Proteomes" id="UP000029500"/>
    </source>
</evidence>
<protein>
    <recommendedName>
        <fullName evidence="8">HAMP domain-containing protein</fullName>
    </recommendedName>
</protein>
<dbReference type="Pfam" id="PF06580">
    <property type="entry name" value="His_kinase"/>
    <property type="match status" value="1"/>
</dbReference>
<evidence type="ECO:0000256" key="5">
    <source>
        <dbReference type="ARBA" id="ARBA00022777"/>
    </source>
</evidence>
<evidence type="ECO:0000256" key="4">
    <source>
        <dbReference type="ARBA" id="ARBA00022679"/>
    </source>
</evidence>
<comment type="subcellular location">
    <subcellularLocation>
        <location evidence="1">Cell membrane</location>
        <topology evidence="1">Multi-pass membrane protein</topology>
    </subcellularLocation>
</comment>
<dbReference type="InterPro" id="IPR010559">
    <property type="entry name" value="Sig_transdc_His_kin_internal"/>
</dbReference>
<dbReference type="SUPFAM" id="SSF55874">
    <property type="entry name" value="ATPase domain of HSP90 chaperone/DNA topoisomerase II/histidine kinase"/>
    <property type="match status" value="1"/>
</dbReference>
<keyword evidence="3" id="KW-0597">Phosphoprotein</keyword>
<dbReference type="PROSITE" id="PS50885">
    <property type="entry name" value="HAMP"/>
    <property type="match status" value="1"/>
</dbReference>
<proteinExistence type="predicted"/>
<evidence type="ECO:0000259" key="8">
    <source>
        <dbReference type="PROSITE" id="PS50885"/>
    </source>
</evidence>
<dbReference type="SMART" id="SM00304">
    <property type="entry name" value="HAMP"/>
    <property type="match status" value="1"/>
</dbReference>
<dbReference type="RefSeq" id="WP_025706771.1">
    <property type="nucleotide sequence ID" value="NZ_CP009287.1"/>
</dbReference>
<dbReference type="Gene3D" id="3.30.565.10">
    <property type="entry name" value="Histidine kinase-like ATPase, C-terminal domain"/>
    <property type="match status" value="1"/>
</dbReference>
<dbReference type="OrthoDB" id="9809348at2"/>
<evidence type="ECO:0000313" key="9">
    <source>
        <dbReference type="EMBL" id="AIQ66918.1"/>
    </source>
</evidence>
<dbReference type="PANTHER" id="PTHR34220">
    <property type="entry name" value="SENSOR HISTIDINE KINASE YPDA"/>
    <property type="match status" value="1"/>
</dbReference>
<dbReference type="GO" id="GO:0000155">
    <property type="term" value="F:phosphorelay sensor kinase activity"/>
    <property type="evidence" value="ECO:0007669"/>
    <property type="project" value="InterPro"/>
</dbReference>
<dbReference type="eggNOG" id="COG2972">
    <property type="taxonomic scope" value="Bacteria"/>
</dbReference>
<feature type="domain" description="HAMP" evidence="8">
    <location>
        <begin position="336"/>
        <end position="388"/>
    </location>
</feature>
<dbReference type="Pfam" id="PF00672">
    <property type="entry name" value="HAMP"/>
    <property type="match status" value="1"/>
</dbReference>
<keyword evidence="7" id="KW-1133">Transmembrane helix</keyword>
<keyword evidence="5" id="KW-0418">Kinase</keyword>
<accession>A0A089M639</accession>
<dbReference type="InterPro" id="IPR003660">
    <property type="entry name" value="HAMP_dom"/>
</dbReference>
<dbReference type="Pfam" id="PF02518">
    <property type="entry name" value="HATPase_c"/>
    <property type="match status" value="1"/>
</dbReference>
<keyword evidence="6 7" id="KW-0472">Membrane</keyword>
<dbReference type="CDD" id="cd06225">
    <property type="entry name" value="HAMP"/>
    <property type="match status" value="1"/>
</dbReference>
<sequence>MKKLLSHQSLLKKFRAVKSLAFRPNMPLRRKILISNILIVLLALVIFVLSIHRIVFNQTLRRTSASSQQEVNLVSQSMETVFQSVQNFSKFALINQDTQNVLSRDTGADGDVSALKSIHNTLAAMLETEPNIDSVIIESIGGDLYYTSNLTGVTSQSLAIYPKDKIDAAKGGAVWVDTLKPSFLSGMTERNMISVCRVIMSMEKGTPIGYIYVNIDERTLARLYHNEQDNQNPTLVINQEGVVISAYEAALVSRTVEDHSLARWVKSASEGSRTERVGDKRYLVSLQRLDPYGWKVIHLVPTSELTNGYWKIALSIAVFGLISMLSAMVLSVVFARRLTRPLSELSEVIVEVGAGNFERRASAGSQDEVGRLGATFNEMVEHIQDLMLTIETEEKTKRLLELRLLYSQIKPHFLYNTLDTIRAMAVMTNAKEISSILKALGEFYRISLSNGQELIAAAQEKKHLESYLYIQQIRFKKLNYRISFEPGIESCQVPTMLLQPLVENAIHHGIRGMPDGGLCEITGSMERSGEERILCFTVRDNGKGMSEEEQRQIWLSSSEEEEYSFGLKNIQDRIQLRFGEAYGIVLSSEPGHGVEVKVRLPLIMQADEQGEGIAE</sequence>
<keyword evidence="4" id="KW-0808">Transferase</keyword>
<dbReference type="PANTHER" id="PTHR34220:SF7">
    <property type="entry name" value="SENSOR HISTIDINE KINASE YPDA"/>
    <property type="match status" value="1"/>
</dbReference>
<dbReference type="Gene3D" id="6.10.340.10">
    <property type="match status" value="1"/>
</dbReference>
<dbReference type="Proteomes" id="UP000029500">
    <property type="component" value="Chromosome"/>
</dbReference>
<organism evidence="9 10">
    <name type="scientific">Paenibacillus graminis</name>
    <dbReference type="NCBI Taxonomy" id="189425"/>
    <lineage>
        <taxon>Bacteria</taxon>
        <taxon>Bacillati</taxon>
        <taxon>Bacillota</taxon>
        <taxon>Bacilli</taxon>
        <taxon>Bacillales</taxon>
        <taxon>Paenibacillaceae</taxon>
        <taxon>Paenibacillus</taxon>
    </lineage>
</organism>
<keyword evidence="10" id="KW-1185">Reference proteome</keyword>
<dbReference type="InterPro" id="IPR050640">
    <property type="entry name" value="Bact_2-comp_sensor_kinase"/>
</dbReference>
<dbReference type="InterPro" id="IPR003594">
    <property type="entry name" value="HATPase_dom"/>
</dbReference>
<evidence type="ECO:0000256" key="1">
    <source>
        <dbReference type="ARBA" id="ARBA00004651"/>
    </source>
</evidence>
<evidence type="ECO:0000256" key="2">
    <source>
        <dbReference type="ARBA" id="ARBA00022475"/>
    </source>
</evidence>
<keyword evidence="2" id="KW-1003">Cell membrane</keyword>
<dbReference type="InterPro" id="IPR036890">
    <property type="entry name" value="HATPase_C_sf"/>
</dbReference>
<evidence type="ECO:0000256" key="7">
    <source>
        <dbReference type="SAM" id="Phobius"/>
    </source>
</evidence>
<reference evidence="9 10" key="1">
    <citation type="submission" date="2014-08" db="EMBL/GenBank/DDBJ databases">
        <title>Comparative genomics of the Paenibacillus odorifer group.</title>
        <authorList>
            <person name="den Bakker H.C."/>
            <person name="Tsai Y.-C."/>
            <person name="Martin N."/>
            <person name="Korlach J."/>
            <person name="Wiedmann M."/>
        </authorList>
    </citation>
    <scope>NUCLEOTIDE SEQUENCE [LARGE SCALE GENOMIC DNA]</scope>
    <source>
        <strain evidence="9 10">DSM 15220</strain>
    </source>
</reference>
<keyword evidence="7" id="KW-0812">Transmembrane</keyword>
<dbReference type="AlphaFoldDB" id="A0A089M639"/>
<dbReference type="HOGENOM" id="CLU_020473_6_0_9"/>
<dbReference type="STRING" id="189425.PGRAT_04120"/>
<dbReference type="EMBL" id="CP009287">
    <property type="protein sequence ID" value="AIQ66918.1"/>
    <property type="molecule type" value="Genomic_DNA"/>
</dbReference>
<dbReference type="GO" id="GO:0005886">
    <property type="term" value="C:plasma membrane"/>
    <property type="evidence" value="ECO:0007669"/>
    <property type="project" value="UniProtKB-SubCell"/>
</dbReference>
<name>A0A089M639_9BACL</name>
<dbReference type="SUPFAM" id="SSF158472">
    <property type="entry name" value="HAMP domain-like"/>
    <property type="match status" value="1"/>
</dbReference>
<evidence type="ECO:0000256" key="6">
    <source>
        <dbReference type="ARBA" id="ARBA00023136"/>
    </source>
</evidence>
<dbReference type="KEGG" id="pgm:PGRAT_04120"/>
<gene>
    <name evidence="9" type="ORF">PGRAT_04120</name>
</gene>